<protein>
    <submittedName>
        <fullName evidence="1">Uncharacterized protein</fullName>
    </submittedName>
</protein>
<reference evidence="1" key="1">
    <citation type="submission" date="2015-06" db="UniProtKB">
        <authorList>
            <consortium name="EnsemblPlants"/>
        </authorList>
    </citation>
    <scope>IDENTIFICATION</scope>
</reference>
<organism evidence="1">
    <name type="scientific">Aegilops tauschii</name>
    <name type="common">Tausch's goatgrass</name>
    <name type="synonym">Aegilops squarrosa</name>
    <dbReference type="NCBI Taxonomy" id="37682"/>
    <lineage>
        <taxon>Eukaryota</taxon>
        <taxon>Viridiplantae</taxon>
        <taxon>Streptophyta</taxon>
        <taxon>Embryophyta</taxon>
        <taxon>Tracheophyta</taxon>
        <taxon>Spermatophyta</taxon>
        <taxon>Magnoliopsida</taxon>
        <taxon>Liliopsida</taxon>
        <taxon>Poales</taxon>
        <taxon>Poaceae</taxon>
        <taxon>BOP clade</taxon>
        <taxon>Pooideae</taxon>
        <taxon>Triticodae</taxon>
        <taxon>Triticeae</taxon>
        <taxon>Triticinae</taxon>
        <taxon>Aegilops</taxon>
    </lineage>
</organism>
<accession>M8B218</accession>
<dbReference type="AlphaFoldDB" id="M8B218"/>
<sequence length="111" mass="11774">MRTGLTLVLLMAVCLLVLASADAGQSCNSKILFPAACDPGHCEQLCVASALLQGAPCRPRQGDAPCFTSQSACVPDGCNCTCTTLHGGCARQTKRTHKQPMIEVLFLNVHW</sequence>
<proteinExistence type="predicted"/>
<name>M8B218_AEGTA</name>
<dbReference type="EnsemblPlants" id="EMT08061">
    <property type="protein sequence ID" value="EMT08061"/>
    <property type="gene ID" value="F775_25271"/>
</dbReference>
<evidence type="ECO:0000313" key="1">
    <source>
        <dbReference type="EnsemblPlants" id="EMT08061"/>
    </source>
</evidence>